<dbReference type="Pfam" id="PF10474">
    <property type="entry name" value="Syndetin_C"/>
    <property type="match status" value="1"/>
</dbReference>
<reference evidence="7" key="1">
    <citation type="submission" date="2022-03" db="EMBL/GenBank/DDBJ databases">
        <title>A functionally conserved STORR gene fusion in Papaver species that diverged 16.8 million years ago.</title>
        <authorList>
            <person name="Catania T."/>
        </authorList>
    </citation>
    <scope>NUCLEOTIDE SEQUENCE</scope>
    <source>
        <strain evidence="7">S-191538</strain>
    </source>
</reference>
<feature type="compositionally biased region" description="Polar residues" evidence="4">
    <location>
        <begin position="603"/>
        <end position="618"/>
    </location>
</feature>
<evidence type="ECO:0000256" key="2">
    <source>
        <dbReference type="ARBA" id="ARBA00022927"/>
    </source>
</evidence>
<organism evidence="7 8">
    <name type="scientific">Papaver nudicaule</name>
    <name type="common">Iceland poppy</name>
    <dbReference type="NCBI Taxonomy" id="74823"/>
    <lineage>
        <taxon>Eukaryota</taxon>
        <taxon>Viridiplantae</taxon>
        <taxon>Streptophyta</taxon>
        <taxon>Embryophyta</taxon>
        <taxon>Tracheophyta</taxon>
        <taxon>Spermatophyta</taxon>
        <taxon>Magnoliopsida</taxon>
        <taxon>Ranunculales</taxon>
        <taxon>Papaveraceae</taxon>
        <taxon>Papaveroideae</taxon>
        <taxon>Papaver</taxon>
    </lineage>
</organism>
<dbReference type="Proteomes" id="UP001177140">
    <property type="component" value="Unassembled WGS sequence"/>
</dbReference>
<keyword evidence="3" id="KW-0175">Coiled coil</keyword>
<evidence type="ECO:0000259" key="5">
    <source>
        <dbReference type="Pfam" id="PF10474"/>
    </source>
</evidence>
<dbReference type="InterPro" id="IPR019514">
    <property type="entry name" value="Syndetin_C"/>
</dbReference>
<evidence type="ECO:0000256" key="3">
    <source>
        <dbReference type="ARBA" id="ARBA00023054"/>
    </source>
</evidence>
<feature type="compositionally biased region" description="Basic and acidic residues" evidence="4">
    <location>
        <begin position="347"/>
        <end position="361"/>
    </location>
</feature>
<dbReference type="EMBL" id="JAJJMA010206903">
    <property type="protein sequence ID" value="MCL7039957.1"/>
    <property type="molecule type" value="Genomic_DNA"/>
</dbReference>
<dbReference type="Pfam" id="PF10475">
    <property type="entry name" value="Vps54_N"/>
    <property type="match status" value="1"/>
</dbReference>
<dbReference type="PANTHER" id="PTHR13258:SF0">
    <property type="entry name" value="SYNDETIN"/>
    <property type="match status" value="1"/>
</dbReference>
<dbReference type="AlphaFoldDB" id="A0AA42ARF1"/>
<dbReference type="PANTHER" id="PTHR13258">
    <property type="entry name" value="SYNDETIN"/>
    <property type="match status" value="1"/>
</dbReference>
<sequence>MMDFSKVGEKILSSIRSSGILPLSSKRPEIPAQAAAAAAVARFIIAHNDVEEIEEEFYEEGFDPVKHVLDHIPYHEKDLTYFDRKATLRLAQLDEISERLACQAMGHSEDIIKGVHLVRELEKDLITAQVICMNGRRHTTSILNEVSRHSVVKSEAKRKEALLDLVPILCELRHATEMKMSVERHVEEGDYFKAFEVLSEYLQVLDSLSQLSAVKEMSRNVEVWLAKTLQKLDSLILGVCQNFEEENYLTVVDAYALIGDITGLAEKIQSFFLQEALSETQSVLKNIVHEDQRLLDTQKSRVYSDLCLQISESKYRECLLRTLGSLYKLMCSYHSIIGFQPDEIESETSKSPRGEFTERNESASSSRSTRDQLRMDVIVLVSEALHKGRKNLWQLTTSRVSVLLSSFPVCSSNVQQFLRNYEDLNVFILAGEAFCGVEAVGLRQRLKTICENYFAAFHQQNLCTLKMVLEKETWVRTPADTVQKISSAGLVGEATPVIAPSDGISSKIRVLHSQKLPDTVQRVNLKHGFAQWVKIGNPFLLKLTPGSKESPHFSPLSESGRIINSLLQNDKLSPSKRDANDKDKNNSVSEFENEDPQLESPISKPTQSRKFSSNCNDEDITGQTSSSLSLLRLIDEYARLMQKLEIVNMEIFRGLCQLFEVFFYYVYETFCDRDTYLTGKDSSRLKTALSRIAQNCDKVLRPQAESFFLSSPNSDVTRASPPSHMPDVTVGLKERCAGAQTAYLIAQVLQRSKSHLRSMLNNAAAVEDFYVNMVECVPELINHINRATARMLLDINRCVDKIANAKWDVKELGPEHHEYVDLLLSGFENFHAMVAYGGIHKEVQDLLLEIGLEYVAETLIEGLSRVKNLYEGRALMSVSLQVLIDGLKGFVSFDVRPKLQIVANFVE</sequence>
<keyword evidence="1" id="KW-0813">Transport</keyword>
<dbReference type="GO" id="GO:1990745">
    <property type="term" value="C:EARP complex"/>
    <property type="evidence" value="ECO:0007669"/>
    <property type="project" value="InterPro"/>
</dbReference>
<evidence type="ECO:0000313" key="7">
    <source>
        <dbReference type="EMBL" id="MCL7039957.1"/>
    </source>
</evidence>
<evidence type="ECO:0000259" key="6">
    <source>
        <dbReference type="Pfam" id="PF10475"/>
    </source>
</evidence>
<dbReference type="GO" id="GO:0042147">
    <property type="term" value="P:retrograde transport, endosome to Golgi"/>
    <property type="evidence" value="ECO:0007669"/>
    <property type="project" value="InterPro"/>
</dbReference>
<dbReference type="GO" id="GO:0015031">
    <property type="term" value="P:protein transport"/>
    <property type="evidence" value="ECO:0007669"/>
    <property type="project" value="UniProtKB-KW"/>
</dbReference>
<keyword evidence="8" id="KW-1185">Reference proteome</keyword>
<accession>A0AA42ARF1</accession>
<feature type="non-terminal residue" evidence="7">
    <location>
        <position position="907"/>
    </location>
</feature>
<dbReference type="GO" id="GO:0032456">
    <property type="term" value="P:endocytic recycling"/>
    <property type="evidence" value="ECO:0007669"/>
    <property type="project" value="InterPro"/>
</dbReference>
<keyword evidence="2" id="KW-0653">Protein transport</keyword>
<evidence type="ECO:0000313" key="8">
    <source>
        <dbReference type="Proteomes" id="UP001177140"/>
    </source>
</evidence>
<dbReference type="InterPro" id="IPR040047">
    <property type="entry name" value="VPS50"/>
</dbReference>
<name>A0AA42ARF1_PAPNU</name>
<feature type="region of interest" description="Disordered" evidence="4">
    <location>
        <begin position="571"/>
        <end position="618"/>
    </location>
</feature>
<dbReference type="GO" id="GO:0000149">
    <property type="term" value="F:SNARE binding"/>
    <property type="evidence" value="ECO:0007669"/>
    <property type="project" value="TreeGrafter"/>
</dbReference>
<comment type="caution">
    <text evidence="7">The sequence shown here is derived from an EMBL/GenBank/DDBJ whole genome shotgun (WGS) entry which is preliminary data.</text>
</comment>
<gene>
    <name evidence="7" type="ORF">MKW94_000330</name>
</gene>
<dbReference type="GO" id="GO:0005829">
    <property type="term" value="C:cytosol"/>
    <property type="evidence" value="ECO:0007669"/>
    <property type="project" value="GOC"/>
</dbReference>
<protein>
    <recommendedName>
        <fullName evidence="9">Vacuolar protein sorting-associated protein 54 N-terminal domain-containing protein</fullName>
    </recommendedName>
</protein>
<proteinExistence type="predicted"/>
<evidence type="ECO:0000256" key="1">
    <source>
        <dbReference type="ARBA" id="ARBA00022448"/>
    </source>
</evidence>
<feature type="domain" description="Vacuolar protein sorting-associated protein 54 N-terminal" evidence="6">
    <location>
        <begin position="50"/>
        <end position="339"/>
    </location>
</feature>
<feature type="compositionally biased region" description="Basic and acidic residues" evidence="4">
    <location>
        <begin position="573"/>
        <end position="585"/>
    </location>
</feature>
<evidence type="ECO:0000256" key="4">
    <source>
        <dbReference type="SAM" id="MobiDB-lite"/>
    </source>
</evidence>
<evidence type="ECO:0008006" key="9">
    <source>
        <dbReference type="Google" id="ProtNLM"/>
    </source>
</evidence>
<feature type="region of interest" description="Disordered" evidence="4">
    <location>
        <begin position="345"/>
        <end position="369"/>
    </location>
</feature>
<dbReference type="InterPro" id="IPR019515">
    <property type="entry name" value="VPS54_N"/>
</dbReference>
<feature type="domain" description="Syndetin C-terminal" evidence="5">
    <location>
        <begin position="730"/>
        <end position="906"/>
    </location>
</feature>